<reference evidence="1 2" key="1">
    <citation type="journal article" date="2015" name="Genome Announc.">
        <title>Complete Genome Sequences of Two Helicobacter pylori Strains from a Canadian Arctic Aboriginal Community.</title>
        <authorList>
            <person name="Kersulyte D."/>
            <person name="Bertoli M.T."/>
            <person name="Tamma S."/>
            <person name="Keelan M."/>
            <person name="Munday R."/>
            <person name="Geary J."/>
            <person name="Veldhuyzen van Zanten S."/>
            <person name="Goodman K.J."/>
            <person name="Berg D.E."/>
        </authorList>
    </citation>
    <scope>NUCLEOTIDE SEQUENCE [LARGE SCALE GENOMIC DNA]</scope>
    <source>
        <strain evidence="1">Aklavik86</strain>
    </source>
</reference>
<accession>K7Y6W0</accession>
<name>K7Y6W0_HELPX</name>
<evidence type="ECO:0000313" key="1">
    <source>
        <dbReference type="EMBL" id="AFX89311.1"/>
    </source>
</evidence>
<dbReference type="KEGG" id="hpyk:HPAKL86_01445"/>
<dbReference type="Proteomes" id="UP000010078">
    <property type="component" value="Chromosome"/>
</dbReference>
<dbReference type="HOGENOM" id="CLU_215858_0_0_7"/>
<organism evidence="1 2">
    <name type="scientific">Helicobacter pylori Aklavik86</name>
    <dbReference type="NCBI Taxonomy" id="1055532"/>
    <lineage>
        <taxon>Bacteria</taxon>
        <taxon>Pseudomonadati</taxon>
        <taxon>Campylobacterota</taxon>
        <taxon>Epsilonproteobacteria</taxon>
        <taxon>Campylobacterales</taxon>
        <taxon>Helicobacteraceae</taxon>
        <taxon>Helicobacter</taxon>
    </lineage>
</organism>
<protein>
    <submittedName>
        <fullName evidence="1">Uncharacterized protein</fullName>
    </submittedName>
</protein>
<proteinExistence type="predicted"/>
<sequence length="51" mass="5564">MKREILIRGSRSSNLSSNFLKRSSRSLRDFKSSSLFKDSSLLGGGGGSSRI</sequence>
<evidence type="ECO:0000313" key="2">
    <source>
        <dbReference type="Proteomes" id="UP000010078"/>
    </source>
</evidence>
<dbReference type="EMBL" id="CP003476">
    <property type="protein sequence ID" value="AFX89311.1"/>
    <property type="molecule type" value="Genomic_DNA"/>
</dbReference>
<gene>
    <name evidence="1" type="ORF">HPAKL86_01445</name>
</gene>
<dbReference type="AlphaFoldDB" id="K7Y6W0"/>